<feature type="domain" description="Phosphomevalonate dehydratase small subunit-like" evidence="2">
    <location>
        <begin position="24"/>
        <end position="109"/>
    </location>
</feature>
<evidence type="ECO:0000256" key="1">
    <source>
        <dbReference type="ARBA" id="ARBA00023239"/>
    </source>
</evidence>
<comment type="caution">
    <text evidence="3">The sequence shown here is derived from an EMBL/GenBank/DDBJ whole genome shotgun (WGS) entry which is preliminary data.</text>
</comment>
<dbReference type="Proteomes" id="UP001209535">
    <property type="component" value="Unassembled WGS sequence"/>
</dbReference>
<proteinExistence type="predicted"/>
<dbReference type="SUPFAM" id="SSF52016">
    <property type="entry name" value="LeuD/IlvD-like"/>
    <property type="match status" value="1"/>
</dbReference>
<evidence type="ECO:0000313" key="4">
    <source>
        <dbReference type="Proteomes" id="UP001209535"/>
    </source>
</evidence>
<keyword evidence="1" id="KW-0456">Lyase</keyword>
<dbReference type="EMBL" id="JAOVQO010000027">
    <property type="protein sequence ID" value="MCU9850341.1"/>
    <property type="molecule type" value="Genomic_DNA"/>
</dbReference>
<accession>A0ABT2X8R1</accession>
<dbReference type="Gene3D" id="3.50.30.10">
    <property type="entry name" value="Phosphohistidine domain"/>
    <property type="match status" value="1"/>
</dbReference>
<dbReference type="PANTHER" id="PTHR36577">
    <property type="entry name" value="DUF521 DOMAIN PROTEIN (AFU_ORTHOLOGUE AFUA_6G00490)"/>
    <property type="match status" value="1"/>
</dbReference>
<dbReference type="PANTHER" id="PTHR36577:SF3">
    <property type="entry name" value="DUF521 DOMAIN PROTEIN (AFU_ORTHOLOGUE AFUA_6G00490)"/>
    <property type="match status" value="1"/>
</dbReference>
<dbReference type="InterPro" id="IPR002840">
    <property type="entry name" value="PMDh-S-like_dom"/>
</dbReference>
<name>A0ABT2X8R1_9RHOB</name>
<dbReference type="RefSeq" id="WP_263340324.1">
    <property type="nucleotide sequence ID" value="NZ_JAOVQO010000027.1"/>
</dbReference>
<reference evidence="3 4" key="1">
    <citation type="submission" date="2022-10" db="EMBL/GenBank/DDBJ databases">
        <title>Defluviimonas sp. nov., isolated from ocean surface sediments.</title>
        <authorList>
            <person name="He W."/>
            <person name="Wang L."/>
            <person name="Zhang D.-F."/>
        </authorList>
    </citation>
    <scope>NUCLEOTIDE SEQUENCE [LARGE SCALE GENOMIC DNA]</scope>
    <source>
        <strain evidence="3 4">WL0024</strain>
    </source>
</reference>
<sequence>MSWQADVLFAGEVSGEVLRFDAPISFWGGINPVTSEVTLAGHPQRGQRIAGKMLVIPRLIGSSSSSAIMLELAYARVAPKALILGGRDAILPIGVLVAGQMGWNTIPVVAMPDPPFLTGERIAVHRNGKIDAAQDETA</sequence>
<protein>
    <submittedName>
        <fullName evidence="3">DUF126 domain-containing protein</fullName>
    </submittedName>
</protein>
<evidence type="ECO:0000259" key="2">
    <source>
        <dbReference type="Pfam" id="PF01989"/>
    </source>
</evidence>
<gene>
    <name evidence="3" type="ORF">OEZ60_20360</name>
</gene>
<evidence type="ECO:0000313" key="3">
    <source>
        <dbReference type="EMBL" id="MCU9850341.1"/>
    </source>
</evidence>
<keyword evidence="4" id="KW-1185">Reference proteome</keyword>
<organism evidence="3 4">
    <name type="scientific">Albidovulum salinarum</name>
    <dbReference type="NCBI Taxonomy" id="2984153"/>
    <lineage>
        <taxon>Bacteria</taxon>
        <taxon>Pseudomonadati</taxon>
        <taxon>Pseudomonadota</taxon>
        <taxon>Alphaproteobacteria</taxon>
        <taxon>Rhodobacterales</taxon>
        <taxon>Paracoccaceae</taxon>
        <taxon>Albidovulum</taxon>
    </lineage>
</organism>
<dbReference type="Pfam" id="PF01989">
    <property type="entry name" value="AcnX_swivel_put"/>
    <property type="match status" value="1"/>
</dbReference>